<evidence type="ECO:0000313" key="12">
    <source>
        <dbReference type="Proteomes" id="UP001215216"/>
    </source>
</evidence>
<keyword evidence="12" id="KW-1185">Reference proteome</keyword>
<protein>
    <submittedName>
        <fullName evidence="11">ABC transporter ATP-binding protein</fullName>
    </submittedName>
</protein>
<evidence type="ECO:0000256" key="8">
    <source>
        <dbReference type="SAM" id="Phobius"/>
    </source>
</evidence>
<evidence type="ECO:0000256" key="3">
    <source>
        <dbReference type="ARBA" id="ARBA00022741"/>
    </source>
</evidence>
<dbReference type="EMBL" id="CP121208">
    <property type="protein sequence ID" value="WFM83093.1"/>
    <property type="molecule type" value="Genomic_DNA"/>
</dbReference>
<keyword evidence="4 11" id="KW-0067">ATP-binding</keyword>
<dbReference type="CDD" id="cd03228">
    <property type="entry name" value="ABCC_MRP_Like"/>
    <property type="match status" value="1"/>
</dbReference>
<dbReference type="PROSITE" id="PS50929">
    <property type="entry name" value="ABC_TM1F"/>
    <property type="match status" value="1"/>
</dbReference>
<dbReference type="Pfam" id="PF00664">
    <property type="entry name" value="ABC_membrane"/>
    <property type="match status" value="1"/>
</dbReference>
<dbReference type="InterPro" id="IPR036640">
    <property type="entry name" value="ABC1_TM_sf"/>
</dbReference>
<dbReference type="GO" id="GO:0005524">
    <property type="term" value="F:ATP binding"/>
    <property type="evidence" value="ECO:0007669"/>
    <property type="project" value="UniProtKB-KW"/>
</dbReference>
<dbReference type="Gene3D" id="3.40.50.300">
    <property type="entry name" value="P-loop containing nucleotide triphosphate hydrolases"/>
    <property type="match status" value="1"/>
</dbReference>
<evidence type="ECO:0000256" key="6">
    <source>
        <dbReference type="ARBA" id="ARBA00023136"/>
    </source>
</evidence>
<organism evidence="11 12">
    <name type="scientific">Arcanobacterium canis</name>
    <dbReference type="NCBI Taxonomy" id="999183"/>
    <lineage>
        <taxon>Bacteria</taxon>
        <taxon>Bacillati</taxon>
        <taxon>Actinomycetota</taxon>
        <taxon>Actinomycetes</taxon>
        <taxon>Actinomycetales</taxon>
        <taxon>Actinomycetaceae</taxon>
        <taxon>Arcanobacterium</taxon>
    </lineage>
</organism>
<comment type="subcellular location">
    <subcellularLocation>
        <location evidence="1">Cell membrane</location>
        <topology evidence="1">Multi-pass membrane protein</topology>
    </subcellularLocation>
</comment>
<dbReference type="Proteomes" id="UP001215216">
    <property type="component" value="Chromosome"/>
</dbReference>
<feature type="domain" description="ABC transporter" evidence="9">
    <location>
        <begin position="361"/>
        <end position="580"/>
    </location>
</feature>
<dbReference type="InterPro" id="IPR017871">
    <property type="entry name" value="ABC_transporter-like_CS"/>
</dbReference>
<evidence type="ECO:0000256" key="1">
    <source>
        <dbReference type="ARBA" id="ARBA00004651"/>
    </source>
</evidence>
<dbReference type="SMART" id="SM00382">
    <property type="entry name" value="AAA"/>
    <property type="match status" value="1"/>
</dbReference>
<dbReference type="InterPro" id="IPR039421">
    <property type="entry name" value="Type_1_exporter"/>
</dbReference>
<keyword evidence="3" id="KW-0547">Nucleotide-binding</keyword>
<feature type="transmembrane region" description="Helical" evidence="8">
    <location>
        <begin position="127"/>
        <end position="151"/>
    </location>
</feature>
<keyword evidence="6 8" id="KW-0472">Membrane</keyword>
<evidence type="ECO:0000259" key="9">
    <source>
        <dbReference type="PROSITE" id="PS50893"/>
    </source>
</evidence>
<feature type="region of interest" description="Disordered" evidence="7">
    <location>
        <begin position="336"/>
        <end position="355"/>
    </location>
</feature>
<proteinExistence type="predicted"/>
<sequence length="581" mass="62886">MGDNVKSKPRSVKVSVFSPQARRDTFLVGIFRLASGLATGALLVNVADHFESPQRGWGLASVCLVFAVVASGCEVYYGGYAARREEKRLRRRVLDHLYSTLGSVPNQPGKAVQLLTDNIERATEYRLTYLGSTLAALTLPFIVLTYVAIAFDPLTGMTVMALVPLIPFLIAGFMRLWRKTSAHSRTERAKLAGAYLDAIRNLVLIRLLGAGPRIEEKLRVQGEANRRAIMRLLAGNQIVIIVLDGLFSLLLVCLTTVLAINRYGAGALTLSQAIAVVLLATLLIEPLVQVAGFFYVGMGGIASTRALKRYLSEGTTGTAVREKETACVKGQLSDARAPLSHEATEDGANSGSSSTTGTGVICVREVSYDYGRGTVLDGVNLRIEAGQRVAIVGPSGAGKSTLLKLMRAALVPSSGKITIAGVDIHAAPQEYARNLTAVVAQQTWLFTGTIADNLRLAQPQATQQQMWEALERAHVRGEVERMPRGLDSEVGERGALISGGQAQRISLARALLSERKILFLDEPTSQVDMQSEAEITAALSELDRDLTIVAVTHRRALAELADVIYEVRDSRLRQVTMDEYE</sequence>
<feature type="transmembrane region" description="Helical" evidence="8">
    <location>
        <begin position="59"/>
        <end position="82"/>
    </location>
</feature>
<reference evidence="11 12" key="1">
    <citation type="submission" date="2023-03" db="EMBL/GenBank/DDBJ databases">
        <title>Complete genome of Arcanobacterium canis strain DSM 25104 isolated in 2010 from a canine otitis externa in Germany.</title>
        <authorList>
            <person name="Borowiak M."/>
            <person name="Kreitlow A."/>
            <person name="Malorny B."/>
            <person name="Laemmler C."/>
            <person name="Prenger-Berninghoff E."/>
            <person name="Ploetz M."/>
            <person name="Abdulmawjood A."/>
        </authorList>
    </citation>
    <scope>NUCLEOTIDE SEQUENCE [LARGE SCALE GENOMIC DNA]</scope>
    <source>
        <strain evidence="11 12">DSM 25104</strain>
    </source>
</reference>
<keyword evidence="2 8" id="KW-0812">Transmembrane</keyword>
<gene>
    <name evidence="11" type="ORF">P7079_06780</name>
</gene>
<name>A0ABY8FX48_9ACTO</name>
<keyword evidence="5 8" id="KW-1133">Transmembrane helix</keyword>
<evidence type="ECO:0000256" key="7">
    <source>
        <dbReference type="SAM" id="MobiDB-lite"/>
    </source>
</evidence>
<dbReference type="Pfam" id="PF00005">
    <property type="entry name" value="ABC_tran"/>
    <property type="match status" value="1"/>
</dbReference>
<dbReference type="InterPro" id="IPR003439">
    <property type="entry name" value="ABC_transporter-like_ATP-bd"/>
</dbReference>
<accession>A0ABY8FX48</accession>
<dbReference type="PANTHER" id="PTHR24221:SF261">
    <property type="entry name" value="GLUTATHIONE_L-CYSTEINE TRANSPORT SYSTEM ATP-BINDING_PERMEASE PROTEIN CYDD"/>
    <property type="match status" value="1"/>
</dbReference>
<evidence type="ECO:0000259" key="10">
    <source>
        <dbReference type="PROSITE" id="PS50929"/>
    </source>
</evidence>
<feature type="transmembrane region" description="Helical" evidence="8">
    <location>
        <begin position="26"/>
        <end position="47"/>
    </location>
</feature>
<feature type="transmembrane region" description="Helical" evidence="8">
    <location>
        <begin position="238"/>
        <end position="260"/>
    </location>
</feature>
<dbReference type="InterPro" id="IPR003593">
    <property type="entry name" value="AAA+_ATPase"/>
</dbReference>
<dbReference type="RefSeq" id="WP_278012519.1">
    <property type="nucleotide sequence ID" value="NZ_CP121208.1"/>
</dbReference>
<dbReference type="InterPro" id="IPR011527">
    <property type="entry name" value="ABC1_TM_dom"/>
</dbReference>
<evidence type="ECO:0000313" key="11">
    <source>
        <dbReference type="EMBL" id="WFM83093.1"/>
    </source>
</evidence>
<dbReference type="PROSITE" id="PS50893">
    <property type="entry name" value="ABC_TRANSPORTER_2"/>
    <property type="match status" value="1"/>
</dbReference>
<feature type="domain" description="ABC transmembrane type-1" evidence="10">
    <location>
        <begin position="25"/>
        <end position="299"/>
    </location>
</feature>
<dbReference type="SUPFAM" id="SSF52540">
    <property type="entry name" value="P-loop containing nucleoside triphosphate hydrolases"/>
    <property type="match status" value="1"/>
</dbReference>
<dbReference type="InterPro" id="IPR027417">
    <property type="entry name" value="P-loop_NTPase"/>
</dbReference>
<dbReference type="PROSITE" id="PS00211">
    <property type="entry name" value="ABC_TRANSPORTER_1"/>
    <property type="match status" value="1"/>
</dbReference>
<dbReference type="SUPFAM" id="SSF90123">
    <property type="entry name" value="ABC transporter transmembrane region"/>
    <property type="match status" value="1"/>
</dbReference>
<evidence type="ECO:0000256" key="2">
    <source>
        <dbReference type="ARBA" id="ARBA00022692"/>
    </source>
</evidence>
<dbReference type="PANTHER" id="PTHR24221">
    <property type="entry name" value="ATP-BINDING CASSETTE SUB-FAMILY B"/>
    <property type="match status" value="1"/>
</dbReference>
<dbReference type="Gene3D" id="1.20.1560.10">
    <property type="entry name" value="ABC transporter type 1, transmembrane domain"/>
    <property type="match status" value="1"/>
</dbReference>
<evidence type="ECO:0000256" key="4">
    <source>
        <dbReference type="ARBA" id="ARBA00022840"/>
    </source>
</evidence>
<feature type="transmembrane region" description="Helical" evidence="8">
    <location>
        <begin position="272"/>
        <end position="296"/>
    </location>
</feature>
<feature type="transmembrane region" description="Helical" evidence="8">
    <location>
        <begin position="157"/>
        <end position="177"/>
    </location>
</feature>
<evidence type="ECO:0000256" key="5">
    <source>
        <dbReference type="ARBA" id="ARBA00022989"/>
    </source>
</evidence>